<reference evidence="1 2" key="1">
    <citation type="submission" date="2017-08" db="EMBL/GenBank/DDBJ databases">
        <title>Infants hospitalized years apart are colonized by the same room-sourced microbial strains.</title>
        <authorList>
            <person name="Brooks B."/>
            <person name="Olm M.R."/>
            <person name="Firek B.A."/>
            <person name="Baker R."/>
            <person name="Thomas B.C."/>
            <person name="Morowitz M.J."/>
            <person name="Banfield J.F."/>
        </authorList>
    </citation>
    <scope>NUCLEOTIDE SEQUENCE [LARGE SCALE GENOMIC DNA]</scope>
    <source>
        <strain evidence="1">S2_003_000_R2_14</strain>
    </source>
</reference>
<dbReference type="Proteomes" id="UP000249061">
    <property type="component" value="Unassembled WGS sequence"/>
</dbReference>
<dbReference type="EMBL" id="QFQP01000032">
    <property type="protein sequence ID" value="PZR07303.1"/>
    <property type="molecule type" value="Genomic_DNA"/>
</dbReference>
<comment type="caution">
    <text evidence="1">The sequence shown here is derived from an EMBL/GenBank/DDBJ whole genome shotgun (WGS) entry which is preliminary data.</text>
</comment>
<dbReference type="Pfam" id="PF12787">
    <property type="entry name" value="EcsC"/>
    <property type="match status" value="1"/>
</dbReference>
<dbReference type="InterPro" id="IPR024787">
    <property type="entry name" value="EcsC"/>
</dbReference>
<evidence type="ECO:0000313" key="2">
    <source>
        <dbReference type="Proteomes" id="UP000249061"/>
    </source>
</evidence>
<evidence type="ECO:0008006" key="3">
    <source>
        <dbReference type="Google" id="ProtNLM"/>
    </source>
</evidence>
<organism evidence="1 2">
    <name type="scientific">Archangium gephyra</name>
    <dbReference type="NCBI Taxonomy" id="48"/>
    <lineage>
        <taxon>Bacteria</taxon>
        <taxon>Pseudomonadati</taxon>
        <taxon>Myxococcota</taxon>
        <taxon>Myxococcia</taxon>
        <taxon>Myxococcales</taxon>
        <taxon>Cystobacterineae</taxon>
        <taxon>Archangiaceae</taxon>
        <taxon>Archangium</taxon>
    </lineage>
</organism>
<protein>
    <recommendedName>
        <fullName evidence="3">EcsC family protein</fullName>
    </recommendedName>
</protein>
<name>A0A2W5T350_9BACT</name>
<dbReference type="AlphaFoldDB" id="A0A2W5T350"/>
<accession>A0A2W5T350</accession>
<gene>
    <name evidence="1" type="ORF">DI536_28030</name>
</gene>
<evidence type="ECO:0000313" key="1">
    <source>
        <dbReference type="EMBL" id="PZR07303.1"/>
    </source>
</evidence>
<proteinExistence type="predicted"/>
<sequence>MGFLDPVKQLSPSNLKRLGNERISDLIEREAVRARVRVEELQQRYPTAGPRELSQRLIDSKKNLASMMGGITGVFGAVTVPVDLAGMLYLQLSLLTEVATVFKLSLKSERERQELIDLLGYGNGIGPLQRSAPKVLGTLAQYVFMKGGLKAISRTMPLVAAPISAYMNNQHIQQIGESAVRHYDGWERAHQKLQNKSS</sequence>